<feature type="transmembrane region" description="Helical" evidence="1">
    <location>
        <begin position="139"/>
        <end position="160"/>
    </location>
</feature>
<proteinExistence type="predicted"/>
<dbReference type="AlphaFoldDB" id="A0A1M5II55"/>
<feature type="transmembrane region" description="Helical" evidence="1">
    <location>
        <begin position="27"/>
        <end position="50"/>
    </location>
</feature>
<protein>
    <submittedName>
        <fullName evidence="2">Uncharacterized protein</fullName>
    </submittedName>
</protein>
<evidence type="ECO:0000313" key="2">
    <source>
        <dbReference type="EMBL" id="SHG28054.1"/>
    </source>
</evidence>
<evidence type="ECO:0000313" key="3">
    <source>
        <dbReference type="Proteomes" id="UP000184368"/>
    </source>
</evidence>
<organism evidence="2 3">
    <name type="scientific">Cnuella takakiae</name>
    <dbReference type="NCBI Taxonomy" id="1302690"/>
    <lineage>
        <taxon>Bacteria</taxon>
        <taxon>Pseudomonadati</taxon>
        <taxon>Bacteroidota</taxon>
        <taxon>Chitinophagia</taxon>
        <taxon>Chitinophagales</taxon>
        <taxon>Chitinophagaceae</taxon>
        <taxon>Cnuella</taxon>
    </lineage>
</organism>
<feature type="transmembrane region" description="Helical" evidence="1">
    <location>
        <begin position="172"/>
        <end position="190"/>
    </location>
</feature>
<dbReference type="OrthoDB" id="850482at2"/>
<dbReference type="RefSeq" id="WP_073048141.1">
    <property type="nucleotide sequence ID" value="NZ_FQUO01000024.1"/>
</dbReference>
<name>A0A1M5II55_9BACT</name>
<accession>A0A1M5II55</accession>
<keyword evidence="1" id="KW-1133">Transmembrane helix</keyword>
<keyword evidence="1" id="KW-0472">Membrane</keyword>
<dbReference type="EMBL" id="FQUO01000024">
    <property type="protein sequence ID" value="SHG28054.1"/>
    <property type="molecule type" value="Genomic_DNA"/>
</dbReference>
<dbReference type="STRING" id="1302690.BUE76_10040"/>
<feature type="transmembrane region" description="Helical" evidence="1">
    <location>
        <begin position="202"/>
        <end position="224"/>
    </location>
</feature>
<dbReference type="Proteomes" id="UP000184368">
    <property type="component" value="Unassembled WGS sequence"/>
</dbReference>
<keyword evidence="3" id="KW-1185">Reference proteome</keyword>
<keyword evidence="1" id="KW-0812">Transmembrane</keyword>
<feature type="transmembrane region" description="Helical" evidence="1">
    <location>
        <begin position="101"/>
        <end position="119"/>
    </location>
</feature>
<evidence type="ECO:0000256" key="1">
    <source>
        <dbReference type="SAM" id="Phobius"/>
    </source>
</evidence>
<feature type="transmembrane region" description="Helical" evidence="1">
    <location>
        <begin position="70"/>
        <end position="89"/>
    </location>
</feature>
<gene>
    <name evidence="2" type="ORF">SAMN05444008_1243</name>
</gene>
<sequence>MEQNHFIKDLSKQEQKLELQTRKWVKVLFLILSFLWTAHLFCLYLKLYYAPSQYPDAFVRYFSLEYEANLPTLVSSLLIVGAAFLLFVIGKLQPNNLKKHWFVLSGIMLFLGIDESTRIHETLGALFAHVFSGRSSFAANWMFPYALLSLAAFIFFLPWLLHLPSRLKRGMLISGFIYVFGALGVEIIEIEGEQFLTEQQWIYFLNTTITVQEIMEMGGMFLFVRTLLHHLSYLRAEFSVVFRFASPESVAPGKAAQKTGSSIVLTPNSEQVALGK</sequence>
<reference evidence="2 3" key="1">
    <citation type="submission" date="2016-11" db="EMBL/GenBank/DDBJ databases">
        <authorList>
            <person name="Jaros S."/>
            <person name="Januszkiewicz K."/>
            <person name="Wedrychowicz H."/>
        </authorList>
    </citation>
    <scope>NUCLEOTIDE SEQUENCE [LARGE SCALE GENOMIC DNA]</scope>
    <source>
        <strain evidence="2 3">DSM 26897</strain>
    </source>
</reference>